<comment type="caution">
    <text evidence="1">The sequence shown here is derived from an EMBL/GenBank/DDBJ whole genome shotgun (WGS) entry which is preliminary data.</text>
</comment>
<evidence type="ECO:0000313" key="1">
    <source>
        <dbReference type="EMBL" id="GCC35651.1"/>
    </source>
</evidence>
<dbReference type="AlphaFoldDB" id="A0A401SZ19"/>
<dbReference type="Proteomes" id="UP000287033">
    <property type="component" value="Unassembled WGS sequence"/>
</dbReference>
<name>A0A401SZ19_CHIPU</name>
<gene>
    <name evidence="1" type="ORF">chiPu_0014138</name>
</gene>
<proteinExistence type="predicted"/>
<sequence length="94" mass="10554">MDDVADFCSDPLSVHRLMCICDQFEWALGAKVNRGKSEAMLFRNWADQSSIPITVRTDHLKVLGIWFGGGWGVRQDLGGATVSLHRRTKRGHQV</sequence>
<keyword evidence="2" id="KW-1185">Reference proteome</keyword>
<evidence type="ECO:0000313" key="2">
    <source>
        <dbReference type="Proteomes" id="UP000287033"/>
    </source>
</evidence>
<organism evidence="1 2">
    <name type="scientific">Chiloscyllium punctatum</name>
    <name type="common">Brownbanded bambooshark</name>
    <name type="synonym">Hemiscyllium punctatum</name>
    <dbReference type="NCBI Taxonomy" id="137246"/>
    <lineage>
        <taxon>Eukaryota</taxon>
        <taxon>Metazoa</taxon>
        <taxon>Chordata</taxon>
        <taxon>Craniata</taxon>
        <taxon>Vertebrata</taxon>
        <taxon>Chondrichthyes</taxon>
        <taxon>Elasmobranchii</taxon>
        <taxon>Galeomorphii</taxon>
        <taxon>Galeoidea</taxon>
        <taxon>Orectolobiformes</taxon>
        <taxon>Hemiscylliidae</taxon>
        <taxon>Chiloscyllium</taxon>
    </lineage>
</organism>
<evidence type="ECO:0008006" key="3">
    <source>
        <dbReference type="Google" id="ProtNLM"/>
    </source>
</evidence>
<accession>A0A401SZ19</accession>
<dbReference type="EMBL" id="BEZZ01000727">
    <property type="protein sequence ID" value="GCC35651.1"/>
    <property type="molecule type" value="Genomic_DNA"/>
</dbReference>
<dbReference type="OrthoDB" id="416119at2759"/>
<reference evidence="1 2" key="1">
    <citation type="journal article" date="2018" name="Nat. Ecol. Evol.">
        <title>Shark genomes provide insights into elasmobranch evolution and the origin of vertebrates.</title>
        <authorList>
            <person name="Hara Y"/>
            <person name="Yamaguchi K"/>
            <person name="Onimaru K"/>
            <person name="Kadota M"/>
            <person name="Koyanagi M"/>
            <person name="Keeley SD"/>
            <person name="Tatsumi K"/>
            <person name="Tanaka K"/>
            <person name="Motone F"/>
            <person name="Kageyama Y"/>
            <person name="Nozu R"/>
            <person name="Adachi N"/>
            <person name="Nishimura O"/>
            <person name="Nakagawa R"/>
            <person name="Tanegashima C"/>
            <person name="Kiyatake I"/>
            <person name="Matsumoto R"/>
            <person name="Murakumo K"/>
            <person name="Nishida K"/>
            <person name="Terakita A"/>
            <person name="Kuratani S"/>
            <person name="Sato K"/>
            <person name="Hyodo S Kuraku.S."/>
        </authorList>
    </citation>
    <scope>NUCLEOTIDE SEQUENCE [LARGE SCALE GENOMIC DNA]</scope>
</reference>
<dbReference type="STRING" id="137246.A0A401SZ19"/>
<protein>
    <recommendedName>
        <fullName evidence="3">Reverse transcriptase domain-containing protein</fullName>
    </recommendedName>
</protein>